<dbReference type="OrthoDB" id="2020141at2"/>
<protein>
    <submittedName>
        <fullName evidence="2">ATPase AAA</fullName>
    </submittedName>
</protein>
<dbReference type="PANTHER" id="PTHR34301:SF8">
    <property type="entry name" value="ATPASE DOMAIN-CONTAINING PROTEIN"/>
    <property type="match status" value="1"/>
</dbReference>
<dbReference type="Proteomes" id="UP000005380">
    <property type="component" value="Chromosome"/>
</dbReference>
<dbReference type="RefSeq" id="WP_006460934.1">
    <property type="nucleotide sequence ID" value="NZ_CP007030.1"/>
</dbReference>
<gene>
    <name evidence="2" type="ORF">THIAE_08760</name>
</gene>
<dbReference type="Gene3D" id="3.40.50.300">
    <property type="entry name" value="P-loop containing nucleotide triphosphate hydrolases"/>
    <property type="match status" value="1"/>
</dbReference>
<name>W0DXX2_9GAMM</name>
<feature type="domain" description="Orc1-like AAA ATPase" evidence="1">
    <location>
        <begin position="18"/>
        <end position="206"/>
    </location>
</feature>
<dbReference type="InterPro" id="IPR041664">
    <property type="entry name" value="AAA_16"/>
</dbReference>
<dbReference type="AlphaFoldDB" id="W0DXX2"/>
<dbReference type="InParanoid" id="W0DXX2"/>
<dbReference type="Pfam" id="PF13191">
    <property type="entry name" value="AAA_16"/>
    <property type="match status" value="1"/>
</dbReference>
<dbReference type="HOGENOM" id="CLU_058580_0_0_6"/>
<evidence type="ECO:0000313" key="3">
    <source>
        <dbReference type="Proteomes" id="UP000005380"/>
    </source>
</evidence>
<dbReference type="EMBL" id="CP007030">
    <property type="protein sequence ID" value="AHF01834.1"/>
    <property type="molecule type" value="Genomic_DNA"/>
</dbReference>
<evidence type="ECO:0000259" key="1">
    <source>
        <dbReference type="Pfam" id="PF13191"/>
    </source>
</evidence>
<dbReference type="STRING" id="717772.THIAE_08760"/>
<sequence>MNPRYNPFAPGAGIPPPELAGRDDIIERATISLHRIAAGRAARSVVLYGLRGVGKTVLLHKLTDLAEAEGYLSVVIEAPEYRSLPAMLGPALRTALIKMSKLNQAKAVMVASLSQAKSALAGFIKAAKLRFDDVEVNIDFDFEEGLADSGDFESDLTDLIVTVGESAKHHKKPIVLVIDELQYVPEEQLSALIAALHRASQKQLPITLLGAGLPQLLGQMGKAKSYAERLFEFVSIDALDNESAKQAIQIPLEHESTQITDDAIDEIIAQTKGYPYFIQEWGKHVWDLAESSPIQKKDALNATDVALSELDDSFFRVRFDRLTPAEKHYMRAMAELGEGPHRSGDISELLGKGASTVAPIRARLILKGMIYSPSHGDTAFTVPLFDGFMKRIMPEF</sequence>
<keyword evidence="3" id="KW-1185">Reference proteome</keyword>
<dbReference type="PANTHER" id="PTHR34301">
    <property type="entry name" value="DNA-BINDING PROTEIN-RELATED"/>
    <property type="match status" value="1"/>
</dbReference>
<dbReference type="InterPro" id="IPR027417">
    <property type="entry name" value="P-loop_NTPase"/>
</dbReference>
<dbReference type="KEGG" id="tao:THIAE_08760"/>
<organism evidence="2 3">
    <name type="scientific">Thiomicrospira aerophila AL3</name>
    <dbReference type="NCBI Taxonomy" id="717772"/>
    <lineage>
        <taxon>Bacteria</taxon>
        <taxon>Pseudomonadati</taxon>
        <taxon>Pseudomonadota</taxon>
        <taxon>Gammaproteobacteria</taxon>
        <taxon>Thiotrichales</taxon>
        <taxon>Piscirickettsiaceae</taxon>
        <taxon>Thiomicrospira</taxon>
    </lineage>
</organism>
<proteinExistence type="predicted"/>
<evidence type="ECO:0000313" key="2">
    <source>
        <dbReference type="EMBL" id="AHF01834.1"/>
    </source>
</evidence>
<dbReference type="eggNOG" id="COG1672">
    <property type="taxonomic scope" value="Bacteria"/>
</dbReference>
<accession>W0DXX2</accession>
<dbReference type="SUPFAM" id="SSF52540">
    <property type="entry name" value="P-loop containing nucleoside triphosphate hydrolases"/>
    <property type="match status" value="1"/>
</dbReference>
<reference evidence="2 3" key="1">
    <citation type="submission" date="2013-12" db="EMBL/GenBank/DDBJ databases">
        <authorList>
            <consortium name="DOE Joint Genome Institute"/>
            <person name="Kappler U."/>
            <person name="Huntemann M."/>
            <person name="Han J."/>
            <person name="Chen A."/>
            <person name="Kyrpides N."/>
            <person name="Mavromatis K."/>
            <person name="Markowitz V."/>
            <person name="Palaniappan K."/>
            <person name="Ivanova N."/>
            <person name="Schaumberg A."/>
            <person name="Pati A."/>
            <person name="Liolios K."/>
            <person name="Nordberg H.P."/>
            <person name="Cantor M.N."/>
            <person name="Hua S.X."/>
            <person name="Woyke T."/>
        </authorList>
    </citation>
    <scope>NUCLEOTIDE SEQUENCE [LARGE SCALE GENOMIC DNA]</scope>
    <source>
        <strain evidence="3">AL2</strain>
    </source>
</reference>